<feature type="transmembrane region" description="Helical" evidence="1">
    <location>
        <begin position="175"/>
        <end position="197"/>
    </location>
</feature>
<sequence>MSINIILIVSLLLIFFLILSQFRKFTRGKSYKNLSYYFIILVTLFLIASIIIYPGESVDAAYDGLVIWTTLVIPALLPFFIGSELLINLGVVKFFGILLEPIMRPIFNVPGEGSFAFAMSITSGYPVGAKIVSKLRLDKILTQVEAQRLISFCSTSGPLFMIGSVSVGMFKSSKIGILIVAAHYIGTIIVGIIFSFYKKSSDNYRAAKSKEHLLKRAFHQLSKGNNSNFSIGIILGNAVKNSLNTILMVGGFIILFAVVIRMLELLKIIDLITSILVMLLIPFKISPSIISSFVAGLFEVTMGAKMVADSIGMDLRTKVAIASFVIGWSGFSVHAQVSSIIGLTDIKTSLYLFAKFLHAALSSLITYFLFPIFSNFFVLSFPVYNSYQEMSLHKKFLFNCQLSIELFIAVLISLLIVSLITALLLKIQTYFSKGKGMK</sequence>
<keyword evidence="1" id="KW-0472">Membrane</keyword>
<evidence type="ECO:0000256" key="1">
    <source>
        <dbReference type="SAM" id="Phobius"/>
    </source>
</evidence>
<gene>
    <name evidence="3" type="primary">ylbJ</name>
    <name evidence="3" type="ORF">KQI88_13225</name>
</gene>
<dbReference type="EMBL" id="JAHLQK010000005">
    <property type="protein sequence ID" value="MBU5677377.1"/>
    <property type="molecule type" value="Genomic_DNA"/>
</dbReference>
<proteinExistence type="predicted"/>
<accession>A0ABS6G4H6</accession>
<dbReference type="Proteomes" id="UP000779508">
    <property type="component" value="Unassembled WGS sequence"/>
</dbReference>
<feature type="transmembrane region" description="Helical" evidence="1">
    <location>
        <begin position="364"/>
        <end position="384"/>
    </location>
</feature>
<protein>
    <submittedName>
        <fullName evidence="3">Sporulation integral membrane protein YlbJ</fullName>
    </submittedName>
</protein>
<evidence type="ECO:0000259" key="2">
    <source>
        <dbReference type="Pfam" id="PF07670"/>
    </source>
</evidence>
<organism evidence="3 4">
    <name type="scientific">Alkaliphilus flagellatus</name>
    <dbReference type="NCBI Taxonomy" id="2841507"/>
    <lineage>
        <taxon>Bacteria</taxon>
        <taxon>Bacillati</taxon>
        <taxon>Bacillota</taxon>
        <taxon>Clostridia</taxon>
        <taxon>Peptostreptococcales</taxon>
        <taxon>Natronincolaceae</taxon>
        <taxon>Alkaliphilus</taxon>
    </lineage>
</organism>
<feature type="transmembrane region" description="Helical" evidence="1">
    <location>
        <begin position="245"/>
        <end position="263"/>
    </location>
</feature>
<keyword evidence="1" id="KW-0812">Transmembrane</keyword>
<dbReference type="InterPro" id="IPR011642">
    <property type="entry name" value="Gate_dom"/>
</dbReference>
<feature type="domain" description="Nucleoside transporter/FeoB GTPase Gate" evidence="2">
    <location>
        <begin position="72"/>
        <end position="165"/>
    </location>
</feature>
<keyword evidence="1" id="KW-1133">Transmembrane helix</keyword>
<name>A0ABS6G4H6_9FIRM</name>
<feature type="transmembrane region" description="Helical" evidence="1">
    <location>
        <begin position="404"/>
        <end position="425"/>
    </location>
</feature>
<comment type="caution">
    <text evidence="3">The sequence shown here is derived from an EMBL/GenBank/DDBJ whole genome shotgun (WGS) entry which is preliminary data.</text>
</comment>
<feature type="transmembrane region" description="Helical" evidence="1">
    <location>
        <begin position="149"/>
        <end position="169"/>
    </location>
</feature>
<feature type="transmembrane region" description="Helical" evidence="1">
    <location>
        <begin position="6"/>
        <end position="22"/>
    </location>
</feature>
<reference evidence="3 4" key="1">
    <citation type="submission" date="2021-06" db="EMBL/GenBank/DDBJ databases">
        <authorList>
            <person name="Sun Q."/>
            <person name="Li D."/>
        </authorList>
    </citation>
    <scope>NUCLEOTIDE SEQUENCE [LARGE SCALE GENOMIC DNA]</scope>
    <source>
        <strain evidence="3 4">MSJ-5</strain>
    </source>
</reference>
<dbReference type="RefSeq" id="WP_216418093.1">
    <property type="nucleotide sequence ID" value="NZ_JAHLQK010000005.1"/>
</dbReference>
<dbReference type="InterPro" id="IPR014226">
    <property type="entry name" value="Spore_IM_YlbJ"/>
</dbReference>
<dbReference type="Pfam" id="PF07670">
    <property type="entry name" value="Gate"/>
    <property type="match status" value="1"/>
</dbReference>
<keyword evidence="4" id="KW-1185">Reference proteome</keyword>
<feature type="transmembrane region" description="Helical" evidence="1">
    <location>
        <begin position="318"/>
        <end position="343"/>
    </location>
</feature>
<dbReference type="NCBIfam" id="TIGR02871">
    <property type="entry name" value="spore_ylbJ"/>
    <property type="match status" value="1"/>
</dbReference>
<evidence type="ECO:0000313" key="4">
    <source>
        <dbReference type="Proteomes" id="UP000779508"/>
    </source>
</evidence>
<feature type="transmembrane region" description="Helical" evidence="1">
    <location>
        <begin position="65"/>
        <end position="87"/>
    </location>
</feature>
<feature type="transmembrane region" description="Helical" evidence="1">
    <location>
        <begin position="34"/>
        <end position="53"/>
    </location>
</feature>
<evidence type="ECO:0000313" key="3">
    <source>
        <dbReference type="EMBL" id="MBU5677377.1"/>
    </source>
</evidence>
<feature type="transmembrane region" description="Helical" evidence="1">
    <location>
        <begin position="275"/>
        <end position="298"/>
    </location>
</feature>